<protein>
    <recommendedName>
        <fullName evidence="11">Protein krueppel</fullName>
    </recommendedName>
</protein>
<feature type="domain" description="C2H2-type" evidence="8">
    <location>
        <begin position="252"/>
        <end position="279"/>
    </location>
</feature>
<feature type="domain" description="C2H2-type" evidence="8">
    <location>
        <begin position="423"/>
        <end position="451"/>
    </location>
</feature>
<keyword evidence="3 5" id="KW-0863">Zinc-finger</keyword>
<evidence type="ECO:0000256" key="1">
    <source>
        <dbReference type="ARBA" id="ARBA00022723"/>
    </source>
</evidence>
<feature type="domain" description="C2H2-type" evidence="8">
    <location>
        <begin position="395"/>
        <end position="422"/>
    </location>
</feature>
<feature type="compositionally biased region" description="Polar residues" evidence="7">
    <location>
        <begin position="218"/>
        <end position="246"/>
    </location>
</feature>
<dbReference type="FunFam" id="3.30.160.60:FF:000759">
    <property type="entry name" value="zinc finger protein 16"/>
    <property type="match status" value="1"/>
</dbReference>
<reference evidence="10" key="1">
    <citation type="submission" date="2020-05" db="UniProtKB">
        <authorList>
            <consortium name="EnsemblMetazoa"/>
        </authorList>
    </citation>
    <scope>IDENTIFICATION</scope>
    <source>
        <strain evidence="10">FUMOZ</strain>
    </source>
</reference>
<feature type="domain" description="C2H2-type" evidence="8">
    <location>
        <begin position="340"/>
        <end position="362"/>
    </location>
</feature>
<feature type="binding site" evidence="6">
    <location>
        <position position="50"/>
    </location>
    <ligand>
        <name>Zn(2+)</name>
        <dbReference type="ChEBI" id="CHEBI:29105"/>
    </ligand>
</feature>
<evidence type="ECO:0008006" key="11">
    <source>
        <dbReference type="Google" id="ProtNLM"/>
    </source>
</evidence>
<dbReference type="FunFam" id="3.30.160.60:FF:000110">
    <property type="entry name" value="Zinc finger protein-like"/>
    <property type="match status" value="1"/>
</dbReference>
<organism evidence="10">
    <name type="scientific">Anopheles funestus</name>
    <name type="common">African malaria mosquito</name>
    <dbReference type="NCBI Taxonomy" id="62324"/>
    <lineage>
        <taxon>Eukaryota</taxon>
        <taxon>Metazoa</taxon>
        <taxon>Ecdysozoa</taxon>
        <taxon>Arthropoda</taxon>
        <taxon>Hexapoda</taxon>
        <taxon>Insecta</taxon>
        <taxon>Pterygota</taxon>
        <taxon>Neoptera</taxon>
        <taxon>Endopterygota</taxon>
        <taxon>Diptera</taxon>
        <taxon>Nematocera</taxon>
        <taxon>Culicoidea</taxon>
        <taxon>Culicidae</taxon>
        <taxon>Anophelinae</taxon>
        <taxon>Anopheles</taxon>
    </lineage>
</organism>
<evidence type="ECO:0000256" key="5">
    <source>
        <dbReference type="PROSITE-ProRule" id="PRU00042"/>
    </source>
</evidence>
<evidence type="ECO:0000256" key="4">
    <source>
        <dbReference type="ARBA" id="ARBA00022833"/>
    </source>
</evidence>
<dbReference type="STRING" id="62324.A0A182RLC0"/>
<dbReference type="Gene3D" id="3.40.1800.20">
    <property type="match status" value="1"/>
</dbReference>
<dbReference type="PANTHER" id="PTHR24379">
    <property type="entry name" value="KRAB AND ZINC FINGER DOMAIN-CONTAINING"/>
    <property type="match status" value="1"/>
</dbReference>
<keyword evidence="1 6" id="KW-0479">Metal-binding</keyword>
<keyword evidence="4 6" id="KW-0862">Zinc</keyword>
<feature type="compositionally biased region" description="Basic and acidic residues" evidence="7">
    <location>
        <begin position="197"/>
        <end position="207"/>
    </location>
</feature>
<dbReference type="VEuPathDB" id="VectorBase:AFUN007038"/>
<evidence type="ECO:0000256" key="6">
    <source>
        <dbReference type="PROSITE-ProRule" id="PRU01263"/>
    </source>
</evidence>
<dbReference type="PROSITE" id="PS51915">
    <property type="entry name" value="ZAD"/>
    <property type="match status" value="1"/>
</dbReference>
<evidence type="ECO:0000313" key="10">
    <source>
        <dbReference type="EnsemblMetazoa" id="AFUN007038-PA"/>
    </source>
</evidence>
<feature type="region of interest" description="Disordered" evidence="7">
    <location>
        <begin position="457"/>
        <end position="523"/>
    </location>
</feature>
<dbReference type="Gene3D" id="3.30.160.60">
    <property type="entry name" value="Classic Zinc Finger"/>
    <property type="match status" value="6"/>
</dbReference>
<name>A0A182RLC0_ANOFN</name>
<dbReference type="SUPFAM" id="SSF57667">
    <property type="entry name" value="beta-beta-alpha zinc fingers"/>
    <property type="match status" value="4"/>
</dbReference>
<feature type="binding site" evidence="6">
    <location>
        <position position="12"/>
    </location>
    <ligand>
        <name>Zn(2+)</name>
        <dbReference type="ChEBI" id="CHEBI:29105"/>
    </ligand>
</feature>
<dbReference type="VEuPathDB" id="VectorBase:AFUN2_013965"/>
<evidence type="ECO:0000256" key="3">
    <source>
        <dbReference type="ARBA" id="ARBA00022771"/>
    </source>
</evidence>
<dbReference type="GO" id="GO:0005634">
    <property type="term" value="C:nucleus"/>
    <property type="evidence" value="ECO:0007669"/>
    <property type="project" value="InterPro"/>
</dbReference>
<dbReference type="GO" id="GO:0008270">
    <property type="term" value="F:zinc ion binding"/>
    <property type="evidence" value="ECO:0007669"/>
    <property type="project" value="UniProtKB-UniRule"/>
</dbReference>
<dbReference type="InterPro" id="IPR013087">
    <property type="entry name" value="Znf_C2H2_type"/>
</dbReference>
<evidence type="ECO:0000259" key="8">
    <source>
        <dbReference type="PROSITE" id="PS50157"/>
    </source>
</evidence>
<feature type="domain" description="ZAD" evidence="9">
    <location>
        <begin position="7"/>
        <end position="77"/>
    </location>
</feature>
<feature type="domain" description="C2H2-type" evidence="8">
    <location>
        <begin position="312"/>
        <end position="339"/>
    </location>
</feature>
<feature type="region of interest" description="Disordered" evidence="7">
    <location>
        <begin position="197"/>
        <end position="246"/>
    </location>
</feature>
<feature type="binding site" evidence="6">
    <location>
        <position position="53"/>
    </location>
    <ligand>
        <name>Zn(2+)</name>
        <dbReference type="ChEBI" id="CHEBI:29105"/>
    </ligand>
</feature>
<dbReference type="FunFam" id="3.30.160.60:FF:002290">
    <property type="entry name" value="Weckle, isoform B"/>
    <property type="match status" value="1"/>
</dbReference>
<dbReference type="InterPro" id="IPR036236">
    <property type="entry name" value="Znf_C2H2_sf"/>
</dbReference>
<evidence type="ECO:0000259" key="9">
    <source>
        <dbReference type="PROSITE" id="PS51915"/>
    </source>
</evidence>
<dbReference type="SMART" id="SM00355">
    <property type="entry name" value="ZnF_C2H2"/>
    <property type="match status" value="7"/>
</dbReference>
<keyword evidence="2" id="KW-0677">Repeat</keyword>
<feature type="domain" description="C2H2-type" evidence="8">
    <location>
        <begin position="367"/>
        <end position="394"/>
    </location>
</feature>
<dbReference type="Pfam" id="PF00096">
    <property type="entry name" value="zf-C2H2"/>
    <property type="match status" value="5"/>
</dbReference>
<dbReference type="AlphaFoldDB" id="A0A182RLC0"/>
<proteinExistence type="predicted"/>
<feature type="domain" description="C2H2-type" evidence="8">
    <location>
        <begin position="283"/>
        <end position="311"/>
    </location>
</feature>
<evidence type="ECO:0000256" key="7">
    <source>
        <dbReference type="SAM" id="MobiDB-lite"/>
    </source>
</evidence>
<evidence type="ECO:0000256" key="2">
    <source>
        <dbReference type="ARBA" id="ARBA00022737"/>
    </source>
</evidence>
<dbReference type="SMART" id="SM00868">
    <property type="entry name" value="zf-AD"/>
    <property type="match status" value="1"/>
</dbReference>
<dbReference type="InterPro" id="IPR012934">
    <property type="entry name" value="Znf_AD"/>
</dbReference>
<dbReference type="EnsemblMetazoa" id="AFUN007038-RA">
    <property type="protein sequence ID" value="AFUN007038-PA"/>
    <property type="gene ID" value="AFUN007038"/>
</dbReference>
<dbReference type="PROSITE" id="PS50157">
    <property type="entry name" value="ZINC_FINGER_C2H2_2"/>
    <property type="match status" value="7"/>
</dbReference>
<dbReference type="SUPFAM" id="SSF57716">
    <property type="entry name" value="Glucocorticoid receptor-like (DNA-binding domain)"/>
    <property type="match status" value="1"/>
</dbReference>
<dbReference type="GO" id="GO:0003677">
    <property type="term" value="F:DNA binding"/>
    <property type="evidence" value="ECO:0007669"/>
    <property type="project" value="UniProtKB-ARBA"/>
</dbReference>
<dbReference type="PROSITE" id="PS00028">
    <property type="entry name" value="ZINC_FINGER_C2H2_1"/>
    <property type="match status" value="7"/>
</dbReference>
<sequence>MLTSWKTWCRLCANEKAVLKLESVHDINAVISTMLDVSILEIKDVPPNICEECLSFVNKLEHFKEKCNQTNRLFDYLSKYSPMGVQKFDMQQIRSTFLGKQEMENVASQLCEVLDMESKHFLSIDPEHVAQHIEEIEKVEDGNAEDFYQVESLAIASAQSEFENNENTEQWEMLEVEMDDYSNQMEANDENIEDVFDKESDSRKSEVVNRTPKRTSRRQQSIQLADNSANDESLSSNTRHNTRQSANKTQAFQCKICLKTFNSSTYLRRHEVIHLPQDEKHRYSCTICHKMFNKSFNLKAHMRMTHEGVKPFICEECGKTFSSKGALKEHYIVHTEERPFQCAYCSKQFKNAARLKTHEDTHNDTLYVCPHCGLKLNTKRTLNMHMVVHSDQKKFKCQECGNEYKRSKALKAHLILHTGLRPYQCPFCDKTFANGSNCRSHKKKFHPRELAALEAAGGHKPTANIPKLEHLQRSQSDGETVEITRKHIRSSIRSPNGNKLKPRLQDVSTDEDDQMPEGDLLGS</sequence>
<dbReference type="PANTHER" id="PTHR24379:SF117">
    <property type="entry name" value="ZINC FINGER PROTEIN WECKLE"/>
    <property type="match status" value="1"/>
</dbReference>
<dbReference type="Pfam" id="PF07776">
    <property type="entry name" value="zf-AD"/>
    <property type="match status" value="1"/>
</dbReference>
<dbReference type="Pfam" id="PF12874">
    <property type="entry name" value="zf-met"/>
    <property type="match status" value="1"/>
</dbReference>
<feature type="binding site" evidence="6">
    <location>
        <position position="9"/>
    </location>
    <ligand>
        <name>Zn(2+)</name>
        <dbReference type="ChEBI" id="CHEBI:29105"/>
    </ligand>
</feature>
<accession>A0A182RLC0</accession>